<evidence type="ECO:0000256" key="1">
    <source>
        <dbReference type="ARBA" id="ARBA00005272"/>
    </source>
</evidence>
<feature type="domain" description="FAD/NAD(P)-binding" evidence="6">
    <location>
        <begin position="52"/>
        <end position="410"/>
    </location>
</feature>
<dbReference type="InterPro" id="IPR045024">
    <property type="entry name" value="NDH-2"/>
</dbReference>
<dbReference type="Pfam" id="PF22366">
    <property type="entry name" value="NDH2_C"/>
    <property type="match status" value="1"/>
</dbReference>
<comment type="similarity">
    <text evidence="1">Belongs to the NADH dehydrogenase family.</text>
</comment>
<organism evidence="8 9">
    <name type="scientific">Tetraparma gracilis</name>
    <dbReference type="NCBI Taxonomy" id="2962635"/>
    <lineage>
        <taxon>Eukaryota</taxon>
        <taxon>Sar</taxon>
        <taxon>Stramenopiles</taxon>
        <taxon>Ochrophyta</taxon>
        <taxon>Bolidophyceae</taxon>
        <taxon>Parmales</taxon>
        <taxon>Triparmaceae</taxon>
        <taxon>Tetraparma</taxon>
    </lineage>
</organism>
<evidence type="ECO:0000313" key="9">
    <source>
        <dbReference type="Proteomes" id="UP001165060"/>
    </source>
</evidence>
<keyword evidence="3" id="KW-0274">FAD</keyword>
<dbReference type="EMBL" id="BRYB01002489">
    <property type="protein sequence ID" value="GMI20402.1"/>
    <property type="molecule type" value="Genomic_DNA"/>
</dbReference>
<dbReference type="Pfam" id="PF07992">
    <property type="entry name" value="Pyr_redox_2"/>
    <property type="match status" value="1"/>
</dbReference>
<evidence type="ECO:0008006" key="10">
    <source>
        <dbReference type="Google" id="ProtNLM"/>
    </source>
</evidence>
<dbReference type="InterPro" id="IPR036188">
    <property type="entry name" value="FAD/NAD-bd_sf"/>
</dbReference>
<dbReference type="Gene3D" id="3.50.50.100">
    <property type="match status" value="1"/>
</dbReference>
<dbReference type="PANTHER" id="PTHR43706">
    <property type="entry name" value="NADH DEHYDROGENASE"/>
    <property type="match status" value="1"/>
</dbReference>
<dbReference type="SUPFAM" id="SSF51905">
    <property type="entry name" value="FAD/NAD(P)-binding domain"/>
    <property type="match status" value="2"/>
</dbReference>
<name>A0ABQ6M697_9STRA</name>
<evidence type="ECO:0000256" key="5">
    <source>
        <dbReference type="ARBA" id="ARBA00023027"/>
    </source>
</evidence>
<evidence type="ECO:0000256" key="3">
    <source>
        <dbReference type="ARBA" id="ARBA00022827"/>
    </source>
</evidence>
<proteinExistence type="inferred from homology"/>
<evidence type="ECO:0000256" key="2">
    <source>
        <dbReference type="ARBA" id="ARBA00022630"/>
    </source>
</evidence>
<evidence type="ECO:0000256" key="4">
    <source>
        <dbReference type="ARBA" id="ARBA00023002"/>
    </source>
</evidence>
<evidence type="ECO:0000259" key="7">
    <source>
        <dbReference type="Pfam" id="PF22366"/>
    </source>
</evidence>
<dbReference type="Proteomes" id="UP001165060">
    <property type="component" value="Unassembled WGS sequence"/>
</dbReference>
<keyword evidence="2" id="KW-0285">Flavoprotein</keyword>
<dbReference type="PANTHER" id="PTHR43706:SF13">
    <property type="entry name" value="NADH DEHYDROGENASE-RELATED"/>
    <property type="match status" value="1"/>
</dbReference>
<accession>A0ABQ6M697</accession>
<protein>
    <recommendedName>
        <fullName evidence="10">FAD/NAD(P)-binding domain-containing protein</fullName>
    </recommendedName>
</protein>
<keyword evidence="9" id="KW-1185">Reference proteome</keyword>
<keyword evidence="5" id="KW-0520">NAD</keyword>
<evidence type="ECO:0000313" key="8">
    <source>
        <dbReference type="EMBL" id="GMI20402.1"/>
    </source>
</evidence>
<dbReference type="InterPro" id="IPR023753">
    <property type="entry name" value="FAD/NAD-binding_dom"/>
</dbReference>
<comment type="caution">
    <text evidence="8">The sequence shown here is derived from an EMBL/GenBank/DDBJ whole genome shotgun (WGS) entry which is preliminary data.</text>
</comment>
<dbReference type="InterPro" id="IPR054585">
    <property type="entry name" value="NDH2-like_C"/>
</dbReference>
<sequence length="507" mass="56197">MHRIALSCTPRRRASGLLSRLKSTAVLEPIPTPEEIRSPLDAWAPCPSGKERVVVLGTGWGGFNLVQEMTSKPGMIGTALGRPAPNPNVAVTVISPANHFVFTPLLPSTAVGTLEFRSIQEPVRSLEGINYLQAKGRSIDYDRQVVRCVGTHTMSGMRTFEVPYDKLVIGVGVKTGTFGTTNVAEFEGKSVFFLKHLHHARGIRLRTLELFEIASYPSTCDKERRRLLSFVIVGAGPTSCEYASELHDFVQEDLSRVYPDLIKFMSITVIEAGEDILTPFDQSLRDYVKDLFANRSIEVRLRTAVKGIYAFKHLEYKQEGTKAILSDGTELEYGLMVWSAGLAPTVFTEGLDSPDLWEKDRIARTAAGRIVTDEFLRVKGREGKVWAIGDCAEVEGKPLPQLAQVAQQQARYLARVMGGRQGEEEKPWSYFTLGAMMSAGAFKGIYDGSLFGDPHGWNTSVARLSGVSAWAAWRGAYWARQVSLKNKVLIPMYWIKAQLLGRDVSKF</sequence>
<feature type="domain" description="External alternative NADH-ubiquinone oxidoreductase-like C-terminal" evidence="7">
    <location>
        <begin position="465"/>
        <end position="503"/>
    </location>
</feature>
<evidence type="ECO:0000259" key="6">
    <source>
        <dbReference type="Pfam" id="PF07992"/>
    </source>
</evidence>
<reference evidence="8 9" key="1">
    <citation type="journal article" date="2023" name="Commun. Biol.">
        <title>Genome analysis of Parmales, the sister group of diatoms, reveals the evolutionary specialization of diatoms from phago-mixotrophs to photoautotrophs.</title>
        <authorList>
            <person name="Ban H."/>
            <person name="Sato S."/>
            <person name="Yoshikawa S."/>
            <person name="Yamada K."/>
            <person name="Nakamura Y."/>
            <person name="Ichinomiya M."/>
            <person name="Sato N."/>
            <person name="Blanc-Mathieu R."/>
            <person name="Endo H."/>
            <person name="Kuwata A."/>
            <person name="Ogata H."/>
        </authorList>
    </citation>
    <scope>NUCLEOTIDE SEQUENCE [LARGE SCALE GENOMIC DNA]</scope>
</reference>
<gene>
    <name evidence="8" type="ORF">TeGR_g6843</name>
</gene>
<keyword evidence="4" id="KW-0560">Oxidoreductase</keyword>